<evidence type="ECO:0000313" key="4">
    <source>
        <dbReference type="EMBL" id="MBC8532065.1"/>
    </source>
</evidence>
<evidence type="ECO:0000256" key="1">
    <source>
        <dbReference type="ARBA" id="ARBA00023136"/>
    </source>
</evidence>
<dbReference type="NCBIfam" id="TIGR00278">
    <property type="entry name" value="membrane protein insertion efficiency factor YidD"/>
    <property type="match status" value="1"/>
</dbReference>
<dbReference type="EMBL" id="JACRSR010000004">
    <property type="protein sequence ID" value="MBC8532065.1"/>
    <property type="molecule type" value="Genomic_DNA"/>
</dbReference>
<evidence type="ECO:0000256" key="3">
    <source>
        <dbReference type="SAM" id="MobiDB-lite"/>
    </source>
</evidence>
<dbReference type="Proteomes" id="UP000623172">
    <property type="component" value="Unassembled WGS sequence"/>
</dbReference>
<proteinExistence type="inferred from homology"/>
<keyword evidence="1 2" id="KW-0472">Membrane</keyword>
<comment type="similarity">
    <text evidence="2">Belongs to the UPF0161 family.</text>
</comment>
<evidence type="ECO:0000313" key="5">
    <source>
        <dbReference type="Proteomes" id="UP000623172"/>
    </source>
</evidence>
<sequence length="132" mass="14686">MRGGAQSDQTSDAGSGPRGNSPHQARSYPHLCSPCAHYQNELWGASKGYGIFDETDQSVDGRAMKKVLLWLLRGYKRFISPCLGQHCRFYPSCSVYAYQAIEKYGALKGSFMAVKRLLKCHPFNDGGYDPVK</sequence>
<evidence type="ECO:0000256" key="2">
    <source>
        <dbReference type="HAMAP-Rule" id="MF_00386"/>
    </source>
</evidence>
<feature type="compositionally biased region" description="Polar residues" evidence="3">
    <location>
        <begin position="1"/>
        <end position="13"/>
    </location>
</feature>
<keyword evidence="5" id="KW-1185">Reference proteome</keyword>
<feature type="region of interest" description="Disordered" evidence="3">
    <location>
        <begin position="1"/>
        <end position="27"/>
    </location>
</feature>
<dbReference type="Pfam" id="PF01809">
    <property type="entry name" value="YidD"/>
    <property type="match status" value="1"/>
</dbReference>
<comment type="caution">
    <text evidence="4">The sequence shown here is derived from an EMBL/GenBank/DDBJ whole genome shotgun (WGS) entry which is preliminary data.</text>
</comment>
<dbReference type="HAMAP" id="MF_00386">
    <property type="entry name" value="UPF0161_YidD"/>
    <property type="match status" value="1"/>
</dbReference>
<comment type="subcellular location">
    <subcellularLocation>
        <location evidence="2">Cell membrane</location>
        <topology evidence="2">Peripheral membrane protein</topology>
        <orientation evidence="2">Cytoplasmic side</orientation>
    </subcellularLocation>
</comment>
<reference evidence="4" key="1">
    <citation type="submission" date="2020-08" db="EMBL/GenBank/DDBJ databases">
        <title>Genome public.</title>
        <authorList>
            <person name="Liu C."/>
            <person name="Sun Q."/>
        </authorList>
    </citation>
    <scope>NUCLEOTIDE SEQUENCE</scope>
    <source>
        <strain evidence="4">NSJ-53</strain>
    </source>
</reference>
<dbReference type="AlphaFoldDB" id="A0A926D7Z8"/>
<comment type="function">
    <text evidence="2">Could be involved in insertion of integral membrane proteins into the membrane.</text>
</comment>
<protein>
    <recommendedName>
        <fullName evidence="2">Putative membrane protein insertion efficiency factor</fullName>
    </recommendedName>
</protein>
<dbReference type="PANTHER" id="PTHR33383:SF1">
    <property type="entry name" value="MEMBRANE PROTEIN INSERTION EFFICIENCY FACTOR-RELATED"/>
    <property type="match status" value="1"/>
</dbReference>
<dbReference type="PANTHER" id="PTHR33383">
    <property type="entry name" value="MEMBRANE PROTEIN INSERTION EFFICIENCY FACTOR-RELATED"/>
    <property type="match status" value="1"/>
</dbReference>
<dbReference type="InterPro" id="IPR002696">
    <property type="entry name" value="Membr_insert_effic_factor_YidD"/>
</dbReference>
<name>A0A926D7Z8_9FIRM</name>
<dbReference type="GO" id="GO:0005886">
    <property type="term" value="C:plasma membrane"/>
    <property type="evidence" value="ECO:0007669"/>
    <property type="project" value="UniProtKB-SubCell"/>
</dbReference>
<dbReference type="SMART" id="SM01234">
    <property type="entry name" value="Haemolytic"/>
    <property type="match status" value="1"/>
</dbReference>
<accession>A0A926D7Z8</accession>
<gene>
    <name evidence="4" type="primary">yidD</name>
    <name evidence="4" type="ORF">H8696_09420</name>
</gene>
<organism evidence="4 5">
    <name type="scientific">Gehongia tenuis</name>
    <dbReference type="NCBI Taxonomy" id="2763655"/>
    <lineage>
        <taxon>Bacteria</taxon>
        <taxon>Bacillati</taxon>
        <taxon>Bacillota</taxon>
        <taxon>Clostridia</taxon>
        <taxon>Christensenellales</taxon>
        <taxon>Christensenellaceae</taxon>
        <taxon>Gehongia</taxon>
    </lineage>
</organism>
<keyword evidence="2" id="KW-1003">Cell membrane</keyword>